<gene>
    <name evidence="1" type="ORF">HNR75_000388</name>
</gene>
<dbReference type="Pfam" id="PF10115">
    <property type="entry name" value="HlyU"/>
    <property type="match status" value="1"/>
</dbReference>
<dbReference type="InterPro" id="IPR018772">
    <property type="entry name" value="Transcription_activator_HlyU"/>
</dbReference>
<keyword evidence="2" id="KW-1185">Reference proteome</keyword>
<reference evidence="1 2" key="1">
    <citation type="submission" date="2020-08" db="EMBL/GenBank/DDBJ databases">
        <title>Genomic Encyclopedia of Type Strains, Phase IV (KMG-IV): sequencing the most valuable type-strain genomes for metagenomic binning, comparative biology and taxonomic classification.</title>
        <authorList>
            <person name="Goeker M."/>
        </authorList>
    </citation>
    <scope>NUCLEOTIDE SEQUENCE [LARGE SCALE GENOMIC DNA]</scope>
    <source>
        <strain evidence="1 2">DSM 22975</strain>
    </source>
</reference>
<dbReference type="AlphaFoldDB" id="A0A841GLZ8"/>
<dbReference type="RefSeq" id="WP_188025320.1">
    <property type="nucleotide sequence ID" value="NZ_JACHGR010000001.1"/>
</dbReference>
<sequence length="93" mass="10633">MFGKLFKSLFSGAEKTVAPVEPVEYKGYLIYAEPMEEGSQYRLAGRICKEINGETKTHTFIRSDLLPSKEEACQWMVRKAELFIDQSGDSMFK</sequence>
<comment type="caution">
    <text evidence="1">The sequence shown here is derived from an EMBL/GenBank/DDBJ whole genome shotgun (WGS) entry which is preliminary data.</text>
</comment>
<dbReference type="EMBL" id="JACHGR010000001">
    <property type="protein sequence ID" value="MBB6054523.1"/>
    <property type="molecule type" value="Genomic_DNA"/>
</dbReference>
<evidence type="ECO:0000313" key="1">
    <source>
        <dbReference type="EMBL" id="MBB6054523.1"/>
    </source>
</evidence>
<evidence type="ECO:0000313" key="2">
    <source>
        <dbReference type="Proteomes" id="UP000585721"/>
    </source>
</evidence>
<dbReference type="Proteomes" id="UP000585721">
    <property type="component" value="Unassembled WGS sequence"/>
</dbReference>
<accession>A0A841GLZ8</accession>
<organism evidence="1 2">
    <name type="scientific">Tolumonas osonensis</name>
    <dbReference type="NCBI Taxonomy" id="675874"/>
    <lineage>
        <taxon>Bacteria</taxon>
        <taxon>Pseudomonadati</taxon>
        <taxon>Pseudomonadota</taxon>
        <taxon>Gammaproteobacteria</taxon>
        <taxon>Aeromonadales</taxon>
        <taxon>Aeromonadaceae</taxon>
        <taxon>Tolumonas</taxon>
    </lineage>
</organism>
<name>A0A841GLZ8_9GAMM</name>
<protein>
    <submittedName>
        <fullName evidence="1">Uncharacterized protein</fullName>
    </submittedName>
</protein>
<proteinExistence type="predicted"/>